<organism evidence="1 2">
    <name type="scientific">Rhizobium phaseoli</name>
    <dbReference type="NCBI Taxonomy" id="396"/>
    <lineage>
        <taxon>Bacteria</taxon>
        <taxon>Pseudomonadati</taxon>
        <taxon>Pseudomonadota</taxon>
        <taxon>Alphaproteobacteria</taxon>
        <taxon>Hyphomicrobiales</taxon>
        <taxon>Rhizobiaceae</taxon>
        <taxon>Rhizobium/Agrobacterium group</taxon>
        <taxon>Rhizobium</taxon>
    </lineage>
</organism>
<gene>
    <name evidence="1" type="ORF">HER27_010710</name>
</gene>
<accession>A0A7T0EGC8</accession>
<sequence length="52" mass="5758">MSEIVALMEVLAKTWPETRLAVLSISDELGDEVDTITACDYVWPTAFALRAD</sequence>
<dbReference type="Proteomes" id="UP000540266">
    <property type="component" value="Chromosome"/>
</dbReference>
<evidence type="ECO:0000313" key="1">
    <source>
        <dbReference type="EMBL" id="QPK11209.1"/>
    </source>
</evidence>
<protein>
    <submittedName>
        <fullName evidence="1">Uncharacterized protein</fullName>
    </submittedName>
</protein>
<dbReference type="AlphaFoldDB" id="A0A7T0EGC8"/>
<dbReference type="EMBL" id="CP064931">
    <property type="protein sequence ID" value="QPK11209.1"/>
    <property type="molecule type" value="Genomic_DNA"/>
</dbReference>
<proteinExistence type="predicted"/>
<dbReference type="RefSeq" id="WP_167860772.1">
    <property type="nucleotide sequence ID" value="NZ_CP064931.1"/>
</dbReference>
<reference evidence="1 2" key="1">
    <citation type="submission" date="2020-11" db="EMBL/GenBank/DDBJ databases">
        <title>Indigenous Rhizobia Nodulating Common beans in Western Kenya.</title>
        <authorList>
            <person name="Wekesa C.S."/>
            <person name="Oelmueller R."/>
            <person name="Furch A.C."/>
        </authorList>
    </citation>
    <scope>NUCLEOTIDE SEQUENCE [LARGE SCALE GENOMIC DNA]</scope>
    <source>
        <strain evidence="2">BS3</strain>
    </source>
</reference>
<evidence type="ECO:0000313" key="2">
    <source>
        <dbReference type="Proteomes" id="UP000540266"/>
    </source>
</evidence>
<name>A0A7T0EGC8_9HYPH</name>